<dbReference type="Gene3D" id="3.90.1640.10">
    <property type="entry name" value="inorganic pyrophosphatase (n-terminal core)"/>
    <property type="match status" value="1"/>
</dbReference>
<dbReference type="Pfam" id="PF01368">
    <property type="entry name" value="DHH"/>
    <property type="match status" value="1"/>
</dbReference>
<protein>
    <recommendedName>
        <fullName evidence="1">DDH domain-containing protein</fullName>
    </recommendedName>
</protein>
<dbReference type="SUPFAM" id="SSF64182">
    <property type="entry name" value="DHH phosphoesterases"/>
    <property type="match status" value="1"/>
</dbReference>
<dbReference type="InterPro" id="IPR051319">
    <property type="entry name" value="Oligoribo/pAp-PDE_c-di-AMP_PDE"/>
</dbReference>
<dbReference type="InterPro" id="IPR001667">
    <property type="entry name" value="DDH_dom"/>
</dbReference>
<dbReference type="AlphaFoldDB" id="E1YBU0"/>
<evidence type="ECO:0000259" key="1">
    <source>
        <dbReference type="Pfam" id="PF01368"/>
    </source>
</evidence>
<dbReference type="PANTHER" id="PTHR47618:SF1">
    <property type="entry name" value="BIFUNCTIONAL OLIGORIBONUCLEASE AND PAP PHOSPHATASE NRNA"/>
    <property type="match status" value="1"/>
</dbReference>
<evidence type="ECO:0000313" key="2">
    <source>
        <dbReference type="EMBL" id="CBX28034.1"/>
    </source>
</evidence>
<name>E1YBU0_9BACT</name>
<feature type="domain" description="DDH" evidence="1">
    <location>
        <begin position="23"/>
        <end position="159"/>
    </location>
</feature>
<sequence length="329" mass="37530">MSLSASEKLNEFYSHFTEKDNVLIAINADPDAIASAMAVKRLLWGKVKNVSISNSNVIKRPDNLAMIRLLSVNLVHINQIDKKKYSRFVIVDSQPNHNDVFSRFRFNVIIDHHPDTNYKAEYEDIRPDYGATASMMTEYLRAAKIKPSYKLATALYYAIKTDTSDFERKTLVEDVKAFQFVFRYANMHIAKKIEQAELNFDFLMYFKRALENMKKRKGKIFVHAGIVANPDICVLLADFFMKISYIKWSIVSGIYNDILVVILRNDGLRKNAGDVAQEAFGNLGSAGGHKSMARAEFPVSALKGKLDLTNDEIVLKWIIARIEKNTKKK</sequence>
<gene>
    <name evidence="2" type="ORF">N47_G33580</name>
</gene>
<reference evidence="2" key="1">
    <citation type="journal article" date="2011" name="Environ. Microbiol.">
        <title>Genomic insights into the metabolic potential of the polycyclic aromatic hydrocarbon degrading sulfate-reducing Deltaproteobacterium N47.</title>
        <authorList>
            <person name="Bergmann F."/>
            <person name="Selesi D."/>
            <person name="Weinmaier T."/>
            <person name="Tischler P."/>
            <person name="Rattei T."/>
            <person name="Meckenstock R.U."/>
        </authorList>
    </citation>
    <scope>NUCLEOTIDE SEQUENCE</scope>
</reference>
<accession>E1YBU0</accession>
<dbReference type="EMBL" id="FR695868">
    <property type="protein sequence ID" value="CBX28034.1"/>
    <property type="molecule type" value="Genomic_DNA"/>
</dbReference>
<organism evidence="2">
    <name type="scientific">uncultured Desulfobacterium sp</name>
    <dbReference type="NCBI Taxonomy" id="201089"/>
    <lineage>
        <taxon>Bacteria</taxon>
        <taxon>Pseudomonadati</taxon>
        <taxon>Thermodesulfobacteriota</taxon>
        <taxon>Desulfobacteria</taxon>
        <taxon>Desulfobacterales</taxon>
        <taxon>Desulfobacteriaceae</taxon>
        <taxon>Desulfobacterium</taxon>
        <taxon>environmental samples</taxon>
    </lineage>
</organism>
<dbReference type="InterPro" id="IPR038763">
    <property type="entry name" value="DHH_sf"/>
</dbReference>
<dbReference type="PANTHER" id="PTHR47618">
    <property type="entry name" value="BIFUNCTIONAL OLIGORIBONUCLEASE AND PAP PHOSPHATASE NRNA"/>
    <property type="match status" value="1"/>
</dbReference>
<proteinExistence type="predicted"/>